<evidence type="ECO:0000256" key="1">
    <source>
        <dbReference type="SAM" id="Phobius"/>
    </source>
</evidence>
<protein>
    <submittedName>
        <fullName evidence="2">Uncharacterized protein</fullName>
    </submittedName>
</protein>
<evidence type="ECO:0000313" key="3">
    <source>
        <dbReference type="Proteomes" id="UP000276133"/>
    </source>
</evidence>
<proteinExistence type="predicted"/>
<comment type="caution">
    <text evidence="2">The sequence shown here is derived from an EMBL/GenBank/DDBJ whole genome shotgun (WGS) entry which is preliminary data.</text>
</comment>
<organism evidence="2 3">
    <name type="scientific">Brachionus plicatilis</name>
    <name type="common">Marine rotifer</name>
    <name type="synonym">Brachionus muelleri</name>
    <dbReference type="NCBI Taxonomy" id="10195"/>
    <lineage>
        <taxon>Eukaryota</taxon>
        <taxon>Metazoa</taxon>
        <taxon>Spiralia</taxon>
        <taxon>Gnathifera</taxon>
        <taxon>Rotifera</taxon>
        <taxon>Eurotatoria</taxon>
        <taxon>Monogononta</taxon>
        <taxon>Pseudotrocha</taxon>
        <taxon>Ploima</taxon>
        <taxon>Brachionidae</taxon>
        <taxon>Brachionus</taxon>
    </lineage>
</organism>
<dbReference type="EMBL" id="REGN01001071">
    <property type="protein sequence ID" value="RNA37222.1"/>
    <property type="molecule type" value="Genomic_DNA"/>
</dbReference>
<keyword evidence="3" id="KW-1185">Reference proteome</keyword>
<feature type="transmembrane region" description="Helical" evidence="1">
    <location>
        <begin position="111"/>
        <end position="131"/>
    </location>
</feature>
<keyword evidence="1" id="KW-0812">Transmembrane</keyword>
<feature type="transmembrane region" description="Helical" evidence="1">
    <location>
        <begin position="31"/>
        <end position="53"/>
    </location>
</feature>
<gene>
    <name evidence="2" type="ORF">BpHYR1_043577</name>
</gene>
<evidence type="ECO:0000313" key="2">
    <source>
        <dbReference type="EMBL" id="RNA37222.1"/>
    </source>
</evidence>
<keyword evidence="1" id="KW-1133">Transmembrane helix</keyword>
<dbReference type="Proteomes" id="UP000276133">
    <property type="component" value="Unassembled WGS sequence"/>
</dbReference>
<accession>A0A3M7SNF3</accession>
<keyword evidence="1" id="KW-0472">Membrane</keyword>
<dbReference type="AlphaFoldDB" id="A0A3M7SNF3"/>
<sequence length="198" mass="22895">MVLVPYGINPNFDIVPRVMVTIIYYLQVNDSIITCSNLVILYGVFFRIIFIVLQKLFNGKVLIYEKIIQICGSGIRTTEQLNISEPQSTEVTSSNHYLPDRKNCGLFRQEFFISIVVSLAKLVQFSSLLFLSTPPIMVASKMSLPMYRRISKYFSSKCANKLNFSLNFYSNMNSKKTKFRRSKDLSREFHLGILERMI</sequence>
<reference evidence="2 3" key="1">
    <citation type="journal article" date="2018" name="Sci. Rep.">
        <title>Genomic signatures of local adaptation to the degree of environmental predictability in rotifers.</title>
        <authorList>
            <person name="Franch-Gras L."/>
            <person name="Hahn C."/>
            <person name="Garcia-Roger E.M."/>
            <person name="Carmona M.J."/>
            <person name="Serra M."/>
            <person name="Gomez A."/>
        </authorList>
    </citation>
    <scope>NUCLEOTIDE SEQUENCE [LARGE SCALE GENOMIC DNA]</scope>
    <source>
        <strain evidence="2">HYR1</strain>
    </source>
</reference>
<name>A0A3M7SNF3_BRAPC</name>